<comment type="caution">
    <text evidence="3">The sequence shown here is derived from an EMBL/GenBank/DDBJ whole genome shotgun (WGS) entry which is preliminary data.</text>
</comment>
<dbReference type="PROSITE" id="PS51832">
    <property type="entry name" value="HD_GYP"/>
    <property type="match status" value="1"/>
</dbReference>
<protein>
    <submittedName>
        <fullName evidence="3">Response regulator CheY-like</fullName>
    </submittedName>
</protein>
<dbReference type="Proteomes" id="UP000257323">
    <property type="component" value="Unassembled WGS sequence"/>
</dbReference>
<dbReference type="SUPFAM" id="SSF109604">
    <property type="entry name" value="HD-domain/PDEase-like"/>
    <property type="match status" value="1"/>
</dbReference>
<dbReference type="PANTHER" id="PTHR43155:SF2">
    <property type="entry name" value="CYCLIC DI-GMP PHOSPHODIESTERASE PA4108"/>
    <property type="match status" value="1"/>
</dbReference>
<dbReference type="Pfam" id="PF13487">
    <property type="entry name" value="HD_5"/>
    <property type="match status" value="1"/>
</dbReference>
<dbReference type="EMBL" id="QUAH01000017">
    <property type="protein sequence ID" value="RFT14864.1"/>
    <property type="molecule type" value="Genomic_DNA"/>
</dbReference>
<reference evidence="3 4" key="1">
    <citation type="submission" date="2018-08" db="EMBL/GenBank/DDBJ databases">
        <title>Genome analysis of the thermophilic bacterium of the candidate phylum Aminicenantes from deep subsurface aquifer revealed its physiology and ecological role.</title>
        <authorList>
            <person name="Kadnikov V.V."/>
            <person name="Mardanov A.V."/>
            <person name="Beletsky A.V."/>
            <person name="Karnachuk O.V."/>
            <person name="Ravin N.V."/>
        </authorList>
    </citation>
    <scope>NUCLEOTIDE SEQUENCE [LARGE SCALE GENOMIC DNA]</scope>
    <source>
        <strain evidence="3">BY38</strain>
    </source>
</reference>
<dbReference type="CDD" id="cd00077">
    <property type="entry name" value="HDc"/>
    <property type="match status" value="1"/>
</dbReference>
<dbReference type="InterPro" id="IPR006674">
    <property type="entry name" value="HD_domain"/>
</dbReference>
<name>A0A3E2BJJ7_9BACT</name>
<dbReference type="InterPro" id="IPR003607">
    <property type="entry name" value="HD/PDEase_dom"/>
</dbReference>
<organism evidence="3 4">
    <name type="scientific">Candidatus Saccharicenans subterraneus</name>
    <dbReference type="NCBI Taxonomy" id="2508984"/>
    <lineage>
        <taxon>Bacteria</taxon>
        <taxon>Candidatus Aminicenantota</taxon>
        <taxon>Candidatus Aminicenantia</taxon>
        <taxon>Candidatus Aminicenantales</taxon>
        <taxon>Candidatus Saccharicenantaceae</taxon>
        <taxon>Candidatus Saccharicenans</taxon>
    </lineage>
</organism>
<evidence type="ECO:0000313" key="4">
    <source>
        <dbReference type="Proteomes" id="UP000257323"/>
    </source>
</evidence>
<gene>
    <name evidence="3" type="ORF">OP8BY_1462</name>
</gene>
<dbReference type="Gene3D" id="1.10.3210.10">
    <property type="entry name" value="Hypothetical protein af1432"/>
    <property type="match status" value="1"/>
</dbReference>
<accession>A0A3E2BJJ7</accession>
<evidence type="ECO:0000259" key="1">
    <source>
        <dbReference type="PROSITE" id="PS51831"/>
    </source>
</evidence>
<evidence type="ECO:0000259" key="2">
    <source>
        <dbReference type="PROSITE" id="PS51832"/>
    </source>
</evidence>
<evidence type="ECO:0000313" key="3">
    <source>
        <dbReference type="EMBL" id="RFT14864.1"/>
    </source>
</evidence>
<proteinExistence type="predicted"/>
<dbReference type="AlphaFoldDB" id="A0A3E2BJJ7"/>
<feature type="domain" description="HD-GYP" evidence="2">
    <location>
        <begin position="207"/>
        <end position="407"/>
    </location>
</feature>
<dbReference type="InterPro" id="IPR037522">
    <property type="entry name" value="HD_GYP_dom"/>
</dbReference>
<dbReference type="PROSITE" id="PS51831">
    <property type="entry name" value="HD"/>
    <property type="match status" value="1"/>
</dbReference>
<sequence>MTEETLKPDTKQASGPKQQKLAINFLIRFYIVFKILRLYAENNELLQEQTELLYQTLQELKEAAPEINFKIKRESIFFNQARLKFSLANYPIFKFLLEEFRKREIGLLTIEPDVSREELLRAVNVLGLKRTSATPFEDIVSELVQQNVERVRLEKLEASEKLPSPERSAARLFFLSILHLREVSERNKENEQIRLNTTRRLIQSIFNHLVDNESFLLGLTTIKNHDEYTLNHSVNVSLLAVALGRRLGLSRAELVDLGLAAFFHDLGKIETPLEILNKPGQLTDDERKIMELHPHQGAEKLVQLRQFRRLPVSAIHVAMEHHIKEDLTGYPRLKIKNDVNLYSRIVKVCDFFDAITTKRVYRKKTFTRSEALSLMLENIGSEFNPVILKTFVQMMGIFPVGSLVLLNTGEVGLVVENNQETRFLLRPRVKIIVDSQGQKVDGEVVDLTEVDPQTRKYRRTIVKEINPEDYGLEVPDYFLVQAM</sequence>
<feature type="domain" description="HD" evidence="1">
    <location>
        <begin position="229"/>
        <end position="355"/>
    </location>
</feature>
<dbReference type="SMART" id="SM00471">
    <property type="entry name" value="HDc"/>
    <property type="match status" value="1"/>
</dbReference>
<dbReference type="PANTHER" id="PTHR43155">
    <property type="entry name" value="CYCLIC DI-GMP PHOSPHODIESTERASE PA4108-RELATED"/>
    <property type="match status" value="1"/>
</dbReference>